<dbReference type="EMBL" id="BOMB01000034">
    <property type="protein sequence ID" value="GID14937.1"/>
    <property type="molecule type" value="Genomic_DNA"/>
</dbReference>
<dbReference type="Gene3D" id="3.90.25.10">
    <property type="entry name" value="UDP-galactose 4-epimerase, domain 1"/>
    <property type="match status" value="1"/>
</dbReference>
<name>A0A8J3JED7_9ACTN</name>
<proteinExistence type="predicted"/>
<keyword evidence="3" id="KW-1185">Reference proteome</keyword>
<dbReference type="Proteomes" id="UP000612808">
    <property type="component" value="Unassembled WGS sequence"/>
</dbReference>
<accession>A0A8J3JED7</accession>
<dbReference type="Pfam" id="PF13460">
    <property type="entry name" value="NAD_binding_10"/>
    <property type="match status" value="1"/>
</dbReference>
<dbReference type="Gene3D" id="3.40.50.720">
    <property type="entry name" value="NAD(P)-binding Rossmann-like Domain"/>
    <property type="match status" value="1"/>
</dbReference>
<evidence type="ECO:0000259" key="1">
    <source>
        <dbReference type="Pfam" id="PF13460"/>
    </source>
</evidence>
<feature type="domain" description="NAD(P)-binding" evidence="1">
    <location>
        <begin position="3"/>
        <end position="175"/>
    </location>
</feature>
<dbReference type="PANTHER" id="PTHR47129">
    <property type="entry name" value="QUINONE OXIDOREDUCTASE 2"/>
    <property type="match status" value="1"/>
</dbReference>
<dbReference type="SUPFAM" id="SSF51735">
    <property type="entry name" value="NAD(P)-binding Rossmann-fold domains"/>
    <property type="match status" value="1"/>
</dbReference>
<gene>
    <name evidence="2" type="ORF">Aru02nite_58260</name>
</gene>
<dbReference type="PANTHER" id="PTHR47129:SF1">
    <property type="entry name" value="NMRA-LIKE DOMAIN-CONTAINING PROTEIN"/>
    <property type="match status" value="1"/>
</dbReference>
<dbReference type="InterPro" id="IPR016040">
    <property type="entry name" value="NAD(P)-bd_dom"/>
</dbReference>
<dbReference type="AlphaFoldDB" id="A0A8J3JED7"/>
<dbReference type="InterPro" id="IPR036291">
    <property type="entry name" value="NAD(P)-bd_dom_sf"/>
</dbReference>
<comment type="caution">
    <text evidence="2">The sequence shown here is derived from an EMBL/GenBank/DDBJ whole genome shotgun (WGS) entry which is preliminary data.</text>
</comment>
<protein>
    <submittedName>
        <fullName evidence="2">NAD(P)-dependent oxidoreductase</fullName>
    </submittedName>
</protein>
<dbReference type="InterPro" id="IPR052718">
    <property type="entry name" value="NmrA-type_oxidoreductase"/>
</dbReference>
<evidence type="ECO:0000313" key="2">
    <source>
        <dbReference type="EMBL" id="GID14937.1"/>
    </source>
</evidence>
<evidence type="ECO:0000313" key="3">
    <source>
        <dbReference type="Proteomes" id="UP000612808"/>
    </source>
</evidence>
<organism evidence="2 3">
    <name type="scientific">Actinocatenispora rupis</name>
    <dbReference type="NCBI Taxonomy" id="519421"/>
    <lineage>
        <taxon>Bacteria</taxon>
        <taxon>Bacillati</taxon>
        <taxon>Actinomycetota</taxon>
        <taxon>Actinomycetes</taxon>
        <taxon>Micromonosporales</taxon>
        <taxon>Micromonosporaceae</taxon>
        <taxon>Actinocatenispora</taxon>
    </lineage>
</organism>
<dbReference type="RefSeq" id="WP_239077017.1">
    <property type="nucleotide sequence ID" value="NZ_BAAAZM010000012.1"/>
</dbReference>
<sequence length="275" mass="29078">MTGVTGQLGGRVARRLAAAGITQTMIARHPRRAPRLPRARVMPGNYGDRTAMRRALTGVERVLLVSATATPDRVAQQGEFLRAAQDAGVGLVVYVSFCTPWPEATFVHGRDHWWTEQHLAGSGIPHIILRNNFYAEFVGRDLTDGRAAIRGPAEDGRVAAVALDDIAEAATNILTGVSGQAGATYTLTGPAAVGLDEVADAASTACGRRVSYRPETLRQAYRARDGAGPARQVEAWVSTYRAIAAGEMAAVTDHVARLTGRPATPLAEAVSCLAA</sequence>
<reference evidence="2" key="1">
    <citation type="submission" date="2021-01" db="EMBL/GenBank/DDBJ databases">
        <title>Whole genome shotgun sequence of Actinocatenispora rupis NBRC 107355.</title>
        <authorList>
            <person name="Komaki H."/>
            <person name="Tamura T."/>
        </authorList>
    </citation>
    <scope>NUCLEOTIDE SEQUENCE</scope>
    <source>
        <strain evidence="2">NBRC 107355</strain>
    </source>
</reference>